<keyword evidence="2" id="KW-0472">Membrane</keyword>
<dbReference type="Proteomes" id="UP001487740">
    <property type="component" value="Unassembled WGS sequence"/>
</dbReference>
<accession>A0AAW0SKJ0</accession>
<sequence length="303" mass="33119">MNTILDYPLHFPGSNTTLPWAQTGMSLAVVLVALMVLVLSCCGAAALFLAACCGNRRRDTVAESGDSRWLPGIGLIDYVPVSNRSSVRVSLVLSDSMQDLEGGADESHTPAISASHVSQQSPSRPQLYRAGAAASTQHLYTAAVSPEKDVRVSHSAEASPPRFVSQASVNSSEYNKDQELIEGDFKAALETAQQPINLISEFLNLKLSRTLVNRLRVCLSVYPGEALLGSMRSRFVIMLKSNRPQKAREKVTHSGSVPEEPLALSIRRRAMRLKPDFGGAHYCRRTRKHCCVFDISILYTSDE</sequence>
<name>A0AAW0SKJ0_SCYPA</name>
<proteinExistence type="predicted"/>
<keyword evidence="4" id="KW-1185">Reference proteome</keyword>
<dbReference type="AlphaFoldDB" id="A0AAW0SKJ0"/>
<organism evidence="3 4">
    <name type="scientific">Scylla paramamosain</name>
    <name type="common">Mud crab</name>
    <dbReference type="NCBI Taxonomy" id="85552"/>
    <lineage>
        <taxon>Eukaryota</taxon>
        <taxon>Metazoa</taxon>
        <taxon>Ecdysozoa</taxon>
        <taxon>Arthropoda</taxon>
        <taxon>Crustacea</taxon>
        <taxon>Multicrustacea</taxon>
        <taxon>Malacostraca</taxon>
        <taxon>Eumalacostraca</taxon>
        <taxon>Eucarida</taxon>
        <taxon>Decapoda</taxon>
        <taxon>Pleocyemata</taxon>
        <taxon>Brachyura</taxon>
        <taxon>Eubrachyura</taxon>
        <taxon>Portunoidea</taxon>
        <taxon>Portunidae</taxon>
        <taxon>Portuninae</taxon>
        <taxon>Scylla</taxon>
    </lineage>
</organism>
<evidence type="ECO:0000256" key="1">
    <source>
        <dbReference type="SAM" id="MobiDB-lite"/>
    </source>
</evidence>
<comment type="caution">
    <text evidence="3">The sequence shown here is derived from an EMBL/GenBank/DDBJ whole genome shotgun (WGS) entry which is preliminary data.</text>
</comment>
<keyword evidence="2" id="KW-1133">Transmembrane helix</keyword>
<dbReference type="EMBL" id="JARAKH010000049">
    <property type="protein sequence ID" value="KAK8375414.1"/>
    <property type="molecule type" value="Genomic_DNA"/>
</dbReference>
<feature type="region of interest" description="Disordered" evidence="1">
    <location>
        <begin position="100"/>
        <end position="127"/>
    </location>
</feature>
<evidence type="ECO:0000313" key="3">
    <source>
        <dbReference type="EMBL" id="KAK8375414.1"/>
    </source>
</evidence>
<feature type="compositionally biased region" description="Polar residues" evidence="1">
    <location>
        <begin position="110"/>
        <end position="124"/>
    </location>
</feature>
<keyword evidence="2" id="KW-0812">Transmembrane</keyword>
<evidence type="ECO:0000256" key="2">
    <source>
        <dbReference type="SAM" id="Phobius"/>
    </source>
</evidence>
<evidence type="ECO:0000313" key="4">
    <source>
        <dbReference type="Proteomes" id="UP001487740"/>
    </source>
</evidence>
<reference evidence="3 4" key="1">
    <citation type="submission" date="2023-03" db="EMBL/GenBank/DDBJ databases">
        <title>High-quality genome of Scylla paramamosain provides insights in environmental adaptation.</title>
        <authorList>
            <person name="Zhang L."/>
        </authorList>
    </citation>
    <scope>NUCLEOTIDE SEQUENCE [LARGE SCALE GENOMIC DNA]</scope>
    <source>
        <strain evidence="3">LZ_2023a</strain>
        <tissue evidence="3">Muscle</tissue>
    </source>
</reference>
<gene>
    <name evidence="3" type="ORF">O3P69_008333</name>
</gene>
<feature type="transmembrane region" description="Helical" evidence="2">
    <location>
        <begin position="20"/>
        <end position="49"/>
    </location>
</feature>
<protein>
    <submittedName>
        <fullName evidence="3">Uncharacterized protein</fullName>
    </submittedName>
</protein>